<dbReference type="Gene3D" id="3.40.50.1360">
    <property type="match status" value="1"/>
</dbReference>
<dbReference type="InterPro" id="IPR036388">
    <property type="entry name" value="WH-like_DNA-bd_sf"/>
</dbReference>
<dbReference type="Proteomes" id="UP000662814">
    <property type="component" value="Chromosome"/>
</dbReference>
<dbReference type="SUPFAM" id="SSF100950">
    <property type="entry name" value="NagB/RpiA/CoA transferase-like"/>
    <property type="match status" value="1"/>
</dbReference>
<comment type="similarity">
    <text evidence="1">Belongs to the SorC transcriptional regulatory family.</text>
</comment>
<reference evidence="6 7" key="1">
    <citation type="submission" date="2020-12" db="EMBL/GenBank/DDBJ databases">
        <title>Microbacterium sp. HY060.</title>
        <authorList>
            <person name="Zhou J."/>
        </authorList>
    </citation>
    <scope>NUCLEOTIDE SEQUENCE [LARGE SCALE GENOMIC DNA]</scope>
    <source>
        <strain evidence="6 7">HY60</strain>
    </source>
</reference>
<feature type="domain" description="Sugar-binding" evidence="5">
    <location>
        <begin position="64"/>
        <end position="316"/>
    </location>
</feature>
<keyword evidence="3" id="KW-0238">DNA-binding</keyword>
<keyword evidence="7" id="KW-1185">Reference proteome</keyword>
<dbReference type="PANTHER" id="PTHR34294">
    <property type="entry name" value="TRANSCRIPTIONAL REGULATOR-RELATED"/>
    <property type="match status" value="1"/>
</dbReference>
<evidence type="ECO:0000259" key="5">
    <source>
        <dbReference type="Pfam" id="PF04198"/>
    </source>
</evidence>
<dbReference type="Pfam" id="PF04198">
    <property type="entry name" value="Sugar-bind"/>
    <property type="match status" value="1"/>
</dbReference>
<evidence type="ECO:0000313" key="7">
    <source>
        <dbReference type="Proteomes" id="UP000662814"/>
    </source>
</evidence>
<keyword evidence="4" id="KW-0804">Transcription</keyword>
<proteinExistence type="inferred from homology"/>
<dbReference type="InterPro" id="IPR007324">
    <property type="entry name" value="Sugar-bd_dom_put"/>
</dbReference>
<evidence type="ECO:0000256" key="2">
    <source>
        <dbReference type="ARBA" id="ARBA00023015"/>
    </source>
</evidence>
<sequence length="331" mass="35460">MPRIDTADDELLSIRAAELYYDEDKTQDEVGAILGLTRWKVGRLLASARENGYIRIEIVHPRARKLSLERQLRTQHGLTDAVVVPVAGARSESELRERVAQGAADYLAALRPVPRTLGISWGRTLHDVASVLNEQWAIGVNVVQVNGGVSVNQRAGTAAATAVEIARKASGEATLLPSPAILERVETKVSIENDRTVAGVLDQAAEATAYLFSAGPADHSSAHIQSGYLHTGEMDELVRRGAVGDVWGRYINAEGMIVDPALDHRTLGLGLTSLRNADTAILVVSGESKHAVTRAIVQGGLCTALVTDEATAVDLLSDTSDEPRHDKDSND</sequence>
<dbReference type="Gene3D" id="1.10.10.10">
    <property type="entry name" value="Winged helix-like DNA-binding domain superfamily/Winged helix DNA-binding domain"/>
    <property type="match status" value="1"/>
</dbReference>
<dbReference type="PANTHER" id="PTHR34294:SF1">
    <property type="entry name" value="TRANSCRIPTIONAL REGULATOR LSRR"/>
    <property type="match status" value="1"/>
</dbReference>
<dbReference type="RefSeq" id="WP_198248033.1">
    <property type="nucleotide sequence ID" value="NZ_CP061169.1"/>
</dbReference>
<evidence type="ECO:0000256" key="3">
    <source>
        <dbReference type="ARBA" id="ARBA00023125"/>
    </source>
</evidence>
<dbReference type="EMBL" id="CP061169">
    <property type="protein sequence ID" value="QPZ37191.1"/>
    <property type="molecule type" value="Genomic_DNA"/>
</dbReference>
<evidence type="ECO:0000256" key="1">
    <source>
        <dbReference type="ARBA" id="ARBA00010466"/>
    </source>
</evidence>
<dbReference type="InterPro" id="IPR051054">
    <property type="entry name" value="SorC_transcr_regulators"/>
</dbReference>
<keyword evidence="2" id="KW-0805">Transcription regulation</keyword>
<evidence type="ECO:0000313" key="6">
    <source>
        <dbReference type="EMBL" id="QPZ37191.1"/>
    </source>
</evidence>
<evidence type="ECO:0000256" key="4">
    <source>
        <dbReference type="ARBA" id="ARBA00023163"/>
    </source>
</evidence>
<protein>
    <submittedName>
        <fullName evidence="6">Sugar-binding transcriptional regulator</fullName>
    </submittedName>
</protein>
<organism evidence="6 7">
    <name type="scientific">Paramicrobacterium chengjingii</name>
    <dbReference type="NCBI Taxonomy" id="2769067"/>
    <lineage>
        <taxon>Bacteria</taxon>
        <taxon>Bacillati</taxon>
        <taxon>Actinomycetota</taxon>
        <taxon>Actinomycetes</taxon>
        <taxon>Micrococcales</taxon>
        <taxon>Microbacteriaceae</taxon>
        <taxon>Paramicrobacterium</taxon>
    </lineage>
</organism>
<gene>
    <name evidence="6" type="ORF">HCR76_09985</name>
</gene>
<dbReference type="InterPro" id="IPR037171">
    <property type="entry name" value="NagB/RpiA_transferase-like"/>
</dbReference>
<accession>A0ABX6YEI6</accession>
<name>A0ABX6YEI6_9MICO</name>